<feature type="domain" description="25S rRNA (uridine-N(3))-methyltransferase BMT5-like" evidence="1">
    <location>
        <begin position="20"/>
        <end position="185"/>
    </location>
</feature>
<accession>G7K8N9</accession>
<dbReference type="InterPro" id="IPR019446">
    <property type="entry name" value="BMT5-like"/>
</dbReference>
<protein>
    <submittedName>
        <fullName evidence="2">DUF2431 domain protein</fullName>
    </submittedName>
</protein>
<dbReference type="eggNOG" id="KOG4174">
    <property type="taxonomic scope" value="Eukaryota"/>
</dbReference>
<dbReference type="STRING" id="3880.G7K8N9"/>
<dbReference type="AlphaFoldDB" id="G7K8N9"/>
<dbReference type="EnsemblPlants" id="AET00592">
    <property type="protein sequence ID" value="AET00592"/>
    <property type="gene ID" value="MTR_5g093740"/>
</dbReference>
<accession>A0A0C3XUA3</accession>
<dbReference type="HOGENOM" id="CLU_623111_0_0_1"/>
<organism evidence="2 4">
    <name type="scientific">Medicago truncatula</name>
    <name type="common">Barrel medic</name>
    <name type="synonym">Medicago tribuloides</name>
    <dbReference type="NCBI Taxonomy" id="3880"/>
    <lineage>
        <taxon>Eukaryota</taxon>
        <taxon>Viridiplantae</taxon>
        <taxon>Streptophyta</taxon>
        <taxon>Embryophyta</taxon>
        <taxon>Tracheophyta</taxon>
        <taxon>Spermatophyta</taxon>
        <taxon>Magnoliopsida</taxon>
        <taxon>eudicotyledons</taxon>
        <taxon>Gunneridae</taxon>
        <taxon>Pentapetalae</taxon>
        <taxon>rosids</taxon>
        <taxon>fabids</taxon>
        <taxon>Fabales</taxon>
        <taxon>Fabaceae</taxon>
        <taxon>Papilionoideae</taxon>
        <taxon>50 kb inversion clade</taxon>
        <taxon>NPAAA clade</taxon>
        <taxon>Hologalegina</taxon>
        <taxon>IRL clade</taxon>
        <taxon>Trifolieae</taxon>
        <taxon>Medicago</taxon>
    </lineage>
</organism>
<feature type="domain" description="25S rRNA (uridine-N(3))-methyltransferase BMT5-like" evidence="1">
    <location>
        <begin position="269"/>
        <end position="430"/>
    </location>
</feature>
<proteinExistence type="predicted"/>
<reference evidence="2 4" key="2">
    <citation type="journal article" date="2014" name="BMC Genomics">
        <title>An improved genome release (version Mt4.0) for the model legume Medicago truncatula.</title>
        <authorList>
            <person name="Tang H."/>
            <person name="Krishnakumar V."/>
            <person name="Bidwell S."/>
            <person name="Rosen B."/>
            <person name="Chan A."/>
            <person name="Zhou S."/>
            <person name="Gentzbittel L."/>
            <person name="Childs K.L."/>
            <person name="Yandell M."/>
            <person name="Gundlach H."/>
            <person name="Mayer K.F."/>
            <person name="Schwartz D.C."/>
            <person name="Town C.D."/>
        </authorList>
    </citation>
    <scope>GENOME REANNOTATION</scope>
    <source>
        <strain evidence="3 4">cv. Jemalong A17</strain>
    </source>
</reference>
<dbReference type="Proteomes" id="UP000002051">
    <property type="component" value="Chromosome 5"/>
</dbReference>
<dbReference type="Pfam" id="PF10354">
    <property type="entry name" value="BMT5-like"/>
    <property type="match status" value="2"/>
</dbReference>
<dbReference type="GO" id="GO:0005737">
    <property type="term" value="C:cytoplasm"/>
    <property type="evidence" value="ECO:0000318"/>
    <property type="project" value="GO_Central"/>
</dbReference>
<dbReference type="GO" id="GO:0070042">
    <property type="term" value="F:rRNA (uridine-N3-)-methyltransferase activity"/>
    <property type="evidence" value="ECO:0000318"/>
    <property type="project" value="GO_Central"/>
</dbReference>
<evidence type="ECO:0000313" key="3">
    <source>
        <dbReference type="EnsemblPlants" id="AET00592"/>
    </source>
</evidence>
<dbReference type="InterPro" id="IPR029063">
    <property type="entry name" value="SAM-dependent_MTases_sf"/>
</dbReference>
<evidence type="ECO:0000313" key="4">
    <source>
        <dbReference type="Proteomes" id="UP000002051"/>
    </source>
</evidence>
<dbReference type="PANTHER" id="PTHR11538">
    <property type="entry name" value="PHENYLALANYL-TRNA SYNTHETASE"/>
    <property type="match status" value="1"/>
</dbReference>
<dbReference type="PANTHER" id="PTHR11538:SF103">
    <property type="entry name" value="DUF2431 DOMAIN PROTEIN"/>
    <property type="match status" value="1"/>
</dbReference>
<dbReference type="GO" id="GO:0070475">
    <property type="term" value="P:rRNA base methylation"/>
    <property type="evidence" value="ECO:0000318"/>
    <property type="project" value="GO_Central"/>
</dbReference>
<keyword evidence="4" id="KW-1185">Reference proteome</keyword>
<dbReference type="PaxDb" id="3880-AET00592"/>
<name>G7K8N9_MEDTR</name>
<sequence>MDPKMEEKWIKHYSNHHKILLVGEGDFSFALSLANAFGSASNIVATSRDSKGSLIMKYSRASTNLEELEKFGCSIVHEVDAHSVHKHPMLQNKIFDRVVYNFPHAGFDMAENNLNQIRLHQEVVWGFLKSAKKILTKDGEVHITHKNNNPFSKWEIVKLGEKIGLVFVEKVPFKISDYPGYVNKRGSGDNCDRTFPVGESSTFKFSKPKYVKPISLGISSVLLEDSDSVQLKNYVSKVMLASQNQKGHWIDSKMKERWIKHYNSCQKILLVGEGDFSFALSLARAFRSASNMVATSLDSKESLRMNYSRATINLMELKRFGCNILHGVDALSMYHYQHPLLLDKLFDRIVFNFPKDKYTPYKIQHHQKLVLGFLQNATEMLSSNGEVHVTLKIVNPFNKWDIVKLAEKAGLILVEKVPFKMREYPCYANKIGSGSNWNQKFDVGSCNTFKFSKGRDVVESFVGLSDILVDPNSLHLKDASDCELKSLNEDHMAYVSTSTYLVQNMIQDTIHSSFNFNTQKKSIAMCTIL</sequence>
<gene>
    <name evidence="2" type="ordered locus">MTR_5g093740</name>
</gene>
<dbReference type="EMBL" id="CM001221">
    <property type="protein sequence ID" value="AET00592.2"/>
    <property type="molecule type" value="Genomic_DNA"/>
</dbReference>
<evidence type="ECO:0000259" key="1">
    <source>
        <dbReference type="Pfam" id="PF10354"/>
    </source>
</evidence>
<reference evidence="2 4" key="1">
    <citation type="journal article" date="2011" name="Nature">
        <title>The Medicago genome provides insight into the evolution of rhizobial symbioses.</title>
        <authorList>
            <person name="Young N.D."/>
            <person name="Debelle F."/>
            <person name="Oldroyd G.E."/>
            <person name="Geurts R."/>
            <person name="Cannon S.B."/>
            <person name="Udvardi M.K."/>
            <person name="Benedito V.A."/>
            <person name="Mayer K.F."/>
            <person name="Gouzy J."/>
            <person name="Schoof H."/>
            <person name="Van de Peer Y."/>
            <person name="Proost S."/>
            <person name="Cook D.R."/>
            <person name="Meyers B.C."/>
            <person name="Spannagl M."/>
            <person name="Cheung F."/>
            <person name="De Mita S."/>
            <person name="Krishnakumar V."/>
            <person name="Gundlach H."/>
            <person name="Zhou S."/>
            <person name="Mudge J."/>
            <person name="Bharti A.K."/>
            <person name="Murray J.D."/>
            <person name="Naoumkina M.A."/>
            <person name="Rosen B."/>
            <person name="Silverstein K.A."/>
            <person name="Tang H."/>
            <person name="Rombauts S."/>
            <person name="Zhao P.X."/>
            <person name="Zhou P."/>
            <person name="Barbe V."/>
            <person name="Bardou P."/>
            <person name="Bechner M."/>
            <person name="Bellec A."/>
            <person name="Berger A."/>
            <person name="Berges H."/>
            <person name="Bidwell S."/>
            <person name="Bisseling T."/>
            <person name="Choisne N."/>
            <person name="Couloux A."/>
            <person name="Denny R."/>
            <person name="Deshpande S."/>
            <person name="Dai X."/>
            <person name="Doyle J.J."/>
            <person name="Dudez A.M."/>
            <person name="Farmer A.D."/>
            <person name="Fouteau S."/>
            <person name="Franken C."/>
            <person name="Gibelin C."/>
            <person name="Gish J."/>
            <person name="Goldstein S."/>
            <person name="Gonzalez A.J."/>
            <person name="Green P.J."/>
            <person name="Hallab A."/>
            <person name="Hartog M."/>
            <person name="Hua A."/>
            <person name="Humphray S.J."/>
            <person name="Jeong D.H."/>
            <person name="Jing Y."/>
            <person name="Jocker A."/>
            <person name="Kenton S.M."/>
            <person name="Kim D.J."/>
            <person name="Klee K."/>
            <person name="Lai H."/>
            <person name="Lang C."/>
            <person name="Lin S."/>
            <person name="Macmil S.L."/>
            <person name="Magdelenat G."/>
            <person name="Matthews L."/>
            <person name="McCorrison J."/>
            <person name="Monaghan E.L."/>
            <person name="Mun J.H."/>
            <person name="Najar F.Z."/>
            <person name="Nicholson C."/>
            <person name="Noirot C."/>
            <person name="O'Bleness M."/>
            <person name="Paule C.R."/>
            <person name="Poulain J."/>
            <person name="Prion F."/>
            <person name="Qin B."/>
            <person name="Qu C."/>
            <person name="Retzel E.F."/>
            <person name="Riddle C."/>
            <person name="Sallet E."/>
            <person name="Samain S."/>
            <person name="Samson N."/>
            <person name="Sanders I."/>
            <person name="Saurat O."/>
            <person name="Scarpelli C."/>
            <person name="Schiex T."/>
            <person name="Segurens B."/>
            <person name="Severin A.J."/>
            <person name="Sherrier D.J."/>
            <person name="Shi R."/>
            <person name="Sims S."/>
            <person name="Singer S.R."/>
            <person name="Sinharoy S."/>
            <person name="Sterck L."/>
            <person name="Viollet A."/>
            <person name="Wang B.B."/>
            <person name="Wang K."/>
            <person name="Wang M."/>
            <person name="Wang X."/>
            <person name="Warfsmann J."/>
            <person name="Weissenbach J."/>
            <person name="White D.D."/>
            <person name="White J.D."/>
            <person name="Wiley G.B."/>
            <person name="Wincker P."/>
            <person name="Xing Y."/>
            <person name="Yang L."/>
            <person name="Yao Z."/>
            <person name="Ying F."/>
            <person name="Zhai J."/>
            <person name="Zhou L."/>
            <person name="Zuber A."/>
            <person name="Denarie J."/>
            <person name="Dixon R.A."/>
            <person name="May G.D."/>
            <person name="Schwartz D.C."/>
            <person name="Rogers J."/>
            <person name="Quetier F."/>
            <person name="Town C.D."/>
            <person name="Roe B.A."/>
        </authorList>
    </citation>
    <scope>NUCLEOTIDE SEQUENCE [LARGE SCALE GENOMIC DNA]</scope>
    <source>
        <strain evidence="2">A17</strain>
        <strain evidence="3 4">cv. Jemalong A17</strain>
    </source>
</reference>
<evidence type="ECO:0000313" key="2">
    <source>
        <dbReference type="EMBL" id="AET00592.2"/>
    </source>
</evidence>
<reference evidence="3" key="3">
    <citation type="submission" date="2015-04" db="UniProtKB">
        <authorList>
            <consortium name="EnsemblPlants"/>
        </authorList>
    </citation>
    <scope>IDENTIFICATION</scope>
    <source>
        <strain evidence="3">cv. Jemalong A17</strain>
    </source>
</reference>
<dbReference type="SUPFAM" id="SSF53335">
    <property type="entry name" value="S-adenosyl-L-methionine-dependent methyltransferases"/>
    <property type="match status" value="1"/>
</dbReference>